<keyword evidence="5" id="KW-0812">Transmembrane</keyword>
<keyword evidence="5" id="KW-1133">Transmembrane helix</keyword>
<comment type="caution">
    <text evidence="7">The sequence shown here is derived from an EMBL/GenBank/DDBJ whole genome shotgun (WGS) entry which is preliminary data.</text>
</comment>
<organism evidence="7 8">
    <name type="scientific">Blepharisma stoltei</name>
    <dbReference type="NCBI Taxonomy" id="1481888"/>
    <lineage>
        <taxon>Eukaryota</taxon>
        <taxon>Sar</taxon>
        <taxon>Alveolata</taxon>
        <taxon>Ciliophora</taxon>
        <taxon>Postciliodesmatophora</taxon>
        <taxon>Heterotrichea</taxon>
        <taxon>Heterotrichida</taxon>
        <taxon>Blepharismidae</taxon>
        <taxon>Blepharisma</taxon>
    </lineage>
</organism>
<feature type="transmembrane region" description="Helical" evidence="5">
    <location>
        <begin position="63"/>
        <end position="86"/>
    </location>
</feature>
<dbReference type="Gene3D" id="3.30.40.10">
    <property type="entry name" value="Zinc/RING finger domain, C3HC4 (zinc finger)"/>
    <property type="match status" value="1"/>
</dbReference>
<feature type="domain" description="RING-type" evidence="6">
    <location>
        <begin position="180"/>
        <end position="221"/>
    </location>
</feature>
<dbReference type="PANTHER" id="PTHR45798">
    <property type="entry name" value="RING-H2 FINGER PROTEIN ATL61-RELATED-RELATED"/>
    <property type="match status" value="1"/>
</dbReference>
<dbReference type="Proteomes" id="UP001162131">
    <property type="component" value="Unassembled WGS sequence"/>
</dbReference>
<protein>
    <recommendedName>
        <fullName evidence="6">RING-type domain-containing protein</fullName>
    </recommendedName>
</protein>
<keyword evidence="1" id="KW-0479">Metal-binding</keyword>
<evidence type="ECO:0000313" key="7">
    <source>
        <dbReference type="EMBL" id="CAG9321108.1"/>
    </source>
</evidence>
<keyword evidence="8" id="KW-1185">Reference proteome</keyword>
<feature type="transmembrane region" description="Helical" evidence="5">
    <location>
        <begin position="98"/>
        <end position="124"/>
    </location>
</feature>
<evidence type="ECO:0000259" key="6">
    <source>
        <dbReference type="PROSITE" id="PS50089"/>
    </source>
</evidence>
<evidence type="ECO:0000256" key="3">
    <source>
        <dbReference type="ARBA" id="ARBA00022833"/>
    </source>
</evidence>
<dbReference type="AlphaFoldDB" id="A0AAU9JBZ3"/>
<evidence type="ECO:0000256" key="5">
    <source>
        <dbReference type="SAM" id="Phobius"/>
    </source>
</evidence>
<keyword evidence="5" id="KW-0472">Membrane</keyword>
<dbReference type="Pfam" id="PF13639">
    <property type="entry name" value="zf-RING_2"/>
    <property type="match status" value="1"/>
</dbReference>
<dbReference type="InterPro" id="IPR013083">
    <property type="entry name" value="Znf_RING/FYVE/PHD"/>
</dbReference>
<dbReference type="GO" id="GO:0008270">
    <property type="term" value="F:zinc ion binding"/>
    <property type="evidence" value="ECO:0007669"/>
    <property type="project" value="UniProtKB-KW"/>
</dbReference>
<dbReference type="InterPro" id="IPR052788">
    <property type="entry name" value="RING-type_E3_ligase_ATL"/>
</dbReference>
<dbReference type="EMBL" id="CAJZBQ010000027">
    <property type="protein sequence ID" value="CAG9321108.1"/>
    <property type="molecule type" value="Genomic_DNA"/>
</dbReference>
<dbReference type="PROSITE" id="PS50089">
    <property type="entry name" value="ZF_RING_2"/>
    <property type="match status" value="1"/>
</dbReference>
<dbReference type="PANTHER" id="PTHR45798:SF97">
    <property type="entry name" value="ALCOHOL-SENSITIVE RING FINGER PROTEIN 1"/>
    <property type="match status" value="1"/>
</dbReference>
<feature type="transmembrane region" description="Helical" evidence="5">
    <location>
        <begin position="31"/>
        <end position="51"/>
    </location>
</feature>
<keyword evidence="2 4" id="KW-0863">Zinc-finger</keyword>
<accession>A0AAU9JBZ3</accession>
<sequence>MVQCIRFLLCQCIIGAIGYSIYYHDKYLCDLIFVCWTYSLLALCLQAHVIISCTKNKASCASVYLAAFHIPVIYLDFIGGAIYFVISGLPSCYHDQGQLAIIGAFILFVAFNCLNLLASSCIMLSHRRRQLRRRENENLSYLLDANQQDIGINRGNIQEPNNIHWMKELKVTRAMLNMPCTICLENFIQSEKFVELPCLHAFHPKCIMRWHMVDHSCPMCRQRLD</sequence>
<reference evidence="7" key="1">
    <citation type="submission" date="2021-09" db="EMBL/GenBank/DDBJ databases">
        <authorList>
            <consortium name="AG Swart"/>
            <person name="Singh M."/>
            <person name="Singh A."/>
            <person name="Seah K."/>
            <person name="Emmerich C."/>
        </authorList>
    </citation>
    <scope>NUCLEOTIDE SEQUENCE</scope>
    <source>
        <strain evidence="7">ATCC30299</strain>
    </source>
</reference>
<proteinExistence type="predicted"/>
<evidence type="ECO:0000256" key="4">
    <source>
        <dbReference type="PROSITE-ProRule" id="PRU00175"/>
    </source>
</evidence>
<dbReference type="SUPFAM" id="SSF57850">
    <property type="entry name" value="RING/U-box"/>
    <property type="match status" value="1"/>
</dbReference>
<evidence type="ECO:0000313" key="8">
    <source>
        <dbReference type="Proteomes" id="UP001162131"/>
    </source>
</evidence>
<name>A0AAU9JBZ3_9CILI</name>
<keyword evidence="3" id="KW-0862">Zinc</keyword>
<gene>
    <name evidence="7" type="ORF">BSTOLATCC_MIC27678</name>
</gene>
<evidence type="ECO:0000256" key="1">
    <source>
        <dbReference type="ARBA" id="ARBA00022723"/>
    </source>
</evidence>
<feature type="transmembrane region" description="Helical" evidence="5">
    <location>
        <begin position="7"/>
        <end position="25"/>
    </location>
</feature>
<evidence type="ECO:0000256" key="2">
    <source>
        <dbReference type="ARBA" id="ARBA00022771"/>
    </source>
</evidence>
<dbReference type="InterPro" id="IPR001841">
    <property type="entry name" value="Znf_RING"/>
</dbReference>
<dbReference type="SMART" id="SM00184">
    <property type="entry name" value="RING"/>
    <property type="match status" value="1"/>
</dbReference>